<evidence type="ECO:0000313" key="3">
    <source>
        <dbReference type="Proteomes" id="UP001166286"/>
    </source>
</evidence>
<keyword evidence="3" id="KW-1185">Reference proteome</keyword>
<dbReference type="AlphaFoldDB" id="A0AA39RAW3"/>
<feature type="region of interest" description="Disordered" evidence="1">
    <location>
        <begin position="99"/>
        <end position="122"/>
    </location>
</feature>
<protein>
    <submittedName>
        <fullName evidence="2">Uncharacterized protein</fullName>
    </submittedName>
</protein>
<reference evidence="2" key="1">
    <citation type="submission" date="2023-03" db="EMBL/GenBank/DDBJ databases">
        <title>Complete genome of Cladonia borealis.</title>
        <authorList>
            <person name="Park H."/>
        </authorList>
    </citation>
    <scope>NUCLEOTIDE SEQUENCE</scope>
    <source>
        <strain evidence="2">ANT050790</strain>
    </source>
</reference>
<name>A0AA39RAW3_9LECA</name>
<dbReference type="Proteomes" id="UP001166286">
    <property type="component" value="Unassembled WGS sequence"/>
</dbReference>
<dbReference type="PANTHER" id="PTHR40635">
    <property type="match status" value="1"/>
</dbReference>
<evidence type="ECO:0000313" key="2">
    <source>
        <dbReference type="EMBL" id="KAK0516713.1"/>
    </source>
</evidence>
<dbReference type="EMBL" id="JAFEKC020000002">
    <property type="protein sequence ID" value="KAK0516713.1"/>
    <property type="molecule type" value="Genomic_DNA"/>
</dbReference>
<proteinExistence type="predicted"/>
<gene>
    <name evidence="2" type="ORF">JMJ35_001316</name>
</gene>
<evidence type="ECO:0000256" key="1">
    <source>
        <dbReference type="SAM" id="MobiDB-lite"/>
    </source>
</evidence>
<organism evidence="2 3">
    <name type="scientific">Cladonia borealis</name>
    <dbReference type="NCBI Taxonomy" id="184061"/>
    <lineage>
        <taxon>Eukaryota</taxon>
        <taxon>Fungi</taxon>
        <taxon>Dikarya</taxon>
        <taxon>Ascomycota</taxon>
        <taxon>Pezizomycotina</taxon>
        <taxon>Lecanoromycetes</taxon>
        <taxon>OSLEUM clade</taxon>
        <taxon>Lecanoromycetidae</taxon>
        <taxon>Lecanorales</taxon>
        <taxon>Lecanorineae</taxon>
        <taxon>Cladoniaceae</taxon>
        <taxon>Cladonia</taxon>
    </lineage>
</organism>
<feature type="compositionally biased region" description="Acidic residues" evidence="1">
    <location>
        <begin position="175"/>
        <end position="184"/>
    </location>
</feature>
<comment type="caution">
    <text evidence="2">The sequence shown here is derived from an EMBL/GenBank/DDBJ whole genome shotgun (WGS) entry which is preliminary data.</text>
</comment>
<dbReference type="PANTHER" id="PTHR40635:SF1">
    <property type="match status" value="1"/>
</dbReference>
<sequence length="268" mass="29400">MPPLRRYLRITPHTVLECRIYLDNPTDLHRWLLHPRSPILPRVIESVCPLVLPKLREENARAKSGKGGKRKGWKDVVVEDDFEVAVFLTETSTRHSILRKEKRAGRKKERLGSTSGRLTGTRDAPVEIVDGVPGLVREESEEVRLADLPAAGGEEGYRGAAVSKEESGEGLFVSDGDEEGEEVSTGEGMDKDINMGGDEGSEDDKKKLSLNTTYDGFSIYGRILCLVVKRKGSVKGKEAAVGSAGSGQAMMEEWISSTQIAEGQMMDD</sequence>
<feature type="region of interest" description="Disordered" evidence="1">
    <location>
        <begin position="156"/>
        <end position="207"/>
    </location>
</feature>
<accession>A0AA39RAW3</accession>
<feature type="compositionally biased region" description="Basic residues" evidence="1">
    <location>
        <begin position="99"/>
        <end position="109"/>
    </location>
</feature>